<feature type="transmembrane region" description="Helical" evidence="5">
    <location>
        <begin position="56"/>
        <end position="85"/>
    </location>
</feature>
<feature type="transmembrane region" description="Helical" evidence="5">
    <location>
        <begin position="124"/>
        <end position="144"/>
    </location>
</feature>
<evidence type="ECO:0000256" key="2">
    <source>
        <dbReference type="ARBA" id="ARBA00022692"/>
    </source>
</evidence>
<dbReference type="Proteomes" id="UP000038040">
    <property type="component" value="Unplaced"/>
</dbReference>
<evidence type="ECO:0000313" key="9">
    <source>
        <dbReference type="Proteomes" id="UP000274756"/>
    </source>
</evidence>
<dbReference type="WBParaSite" id="DME_0000022401-mRNA-1">
    <property type="protein sequence ID" value="DME_0000022401-mRNA-1"/>
    <property type="gene ID" value="DME_0000022401"/>
</dbReference>
<name>A0A0N4U0X7_DRAME</name>
<feature type="transmembrane region" description="Helical" evidence="5">
    <location>
        <begin position="268"/>
        <end position="287"/>
    </location>
</feature>
<dbReference type="InterPro" id="IPR000276">
    <property type="entry name" value="GPCR_Rhodpsn"/>
</dbReference>
<dbReference type="PRINTS" id="PR00237">
    <property type="entry name" value="GPCRRHODOPSN"/>
</dbReference>
<evidence type="ECO:0000256" key="4">
    <source>
        <dbReference type="ARBA" id="ARBA00023136"/>
    </source>
</evidence>
<dbReference type="Gene3D" id="1.20.1070.10">
    <property type="entry name" value="Rhodopsin 7-helix transmembrane proteins"/>
    <property type="match status" value="2"/>
</dbReference>
<keyword evidence="4 5" id="KW-0472">Membrane</keyword>
<dbReference type="GO" id="GO:0004930">
    <property type="term" value="F:G protein-coupled receptor activity"/>
    <property type="evidence" value="ECO:0007669"/>
    <property type="project" value="InterPro"/>
</dbReference>
<dbReference type="PANTHER" id="PTHR46709">
    <property type="entry name" value="PROTEIN CBG23488-RELATED"/>
    <property type="match status" value="1"/>
</dbReference>
<evidence type="ECO:0000313" key="10">
    <source>
        <dbReference type="WBParaSite" id="DME_0000022401-mRNA-1"/>
    </source>
</evidence>
<dbReference type="InterPro" id="IPR017452">
    <property type="entry name" value="GPCR_Rhodpsn_7TM"/>
</dbReference>
<sequence length="303" mass="35308">MSNNSESYCIKNEDYDSARFGLVVFLGTPIALIGILSNAFLFVMFWNKPSFKSHRFYLLVLAIFDMLICLLYIPFFTIDALALFYSINSLHHIYNSYVIQVYGISKFVQFASTYMVLCATVERFVIVSGLQSMAFLTTFVEYSFQPVLIAIDSYKIYNFYVLNVLHIFLPFLLLLILNILIVLLTRRRLYQNLLIDIPILSNSYLKDSQFSQNLSRRRRDELKYATWTVVAIVSTHLFCNSFSFFITLLENLFHDSSLTKFYTISADLISILVTLNSLLRLVVYFLCNPQIRQEMLQVLCNYK</sequence>
<reference evidence="10" key="1">
    <citation type="submission" date="2017-02" db="UniProtKB">
        <authorList>
            <consortium name="WormBaseParasite"/>
        </authorList>
    </citation>
    <scope>IDENTIFICATION</scope>
</reference>
<dbReference type="SUPFAM" id="SSF81321">
    <property type="entry name" value="Family A G protein-coupled receptor-like"/>
    <property type="match status" value="1"/>
</dbReference>
<dbReference type="EMBL" id="UYYG01001150">
    <property type="protein sequence ID" value="VDN54611.1"/>
    <property type="molecule type" value="Genomic_DNA"/>
</dbReference>
<comment type="subcellular location">
    <subcellularLocation>
        <location evidence="1">Membrane</location>
    </subcellularLocation>
</comment>
<keyword evidence="3 5" id="KW-1133">Transmembrane helix</keyword>
<dbReference type="OrthoDB" id="5785725at2759"/>
<evidence type="ECO:0000313" key="8">
    <source>
        <dbReference type="Proteomes" id="UP000038040"/>
    </source>
</evidence>
<protein>
    <submittedName>
        <fullName evidence="10">G_PROTEIN_RECEP_F1_2 domain-containing protein</fullName>
    </submittedName>
</protein>
<dbReference type="GO" id="GO:0016020">
    <property type="term" value="C:membrane"/>
    <property type="evidence" value="ECO:0007669"/>
    <property type="project" value="UniProtKB-SubCell"/>
</dbReference>
<dbReference type="PROSITE" id="PS50262">
    <property type="entry name" value="G_PROTEIN_RECEP_F1_2"/>
    <property type="match status" value="1"/>
</dbReference>
<accession>A0A0N4U0X7</accession>
<reference evidence="7 9" key="2">
    <citation type="submission" date="2018-11" db="EMBL/GenBank/DDBJ databases">
        <authorList>
            <consortium name="Pathogen Informatics"/>
        </authorList>
    </citation>
    <scope>NUCLEOTIDE SEQUENCE [LARGE SCALE GENOMIC DNA]</scope>
</reference>
<feature type="domain" description="G-protein coupled receptors family 1 profile" evidence="6">
    <location>
        <begin position="37"/>
        <end position="284"/>
    </location>
</feature>
<evidence type="ECO:0000256" key="3">
    <source>
        <dbReference type="ARBA" id="ARBA00022989"/>
    </source>
</evidence>
<feature type="transmembrane region" description="Helical" evidence="5">
    <location>
        <begin position="224"/>
        <end position="248"/>
    </location>
</feature>
<feature type="transmembrane region" description="Helical" evidence="5">
    <location>
        <begin position="20"/>
        <end position="44"/>
    </location>
</feature>
<feature type="transmembrane region" description="Helical" evidence="5">
    <location>
        <begin position="97"/>
        <end position="117"/>
    </location>
</feature>
<dbReference type="AlphaFoldDB" id="A0A0N4U0X7"/>
<dbReference type="Proteomes" id="UP000274756">
    <property type="component" value="Unassembled WGS sequence"/>
</dbReference>
<evidence type="ECO:0000259" key="6">
    <source>
        <dbReference type="PROSITE" id="PS50262"/>
    </source>
</evidence>
<evidence type="ECO:0000256" key="1">
    <source>
        <dbReference type="ARBA" id="ARBA00004370"/>
    </source>
</evidence>
<keyword evidence="2 5" id="KW-0812">Transmembrane</keyword>
<dbReference type="PANTHER" id="PTHR46709:SF9">
    <property type="entry name" value="G-PROTEIN COUPLED RECEPTORS FAMILY 1 PROFILE DOMAIN-CONTAINING PROTEIN"/>
    <property type="match status" value="1"/>
</dbReference>
<evidence type="ECO:0000256" key="5">
    <source>
        <dbReference type="SAM" id="Phobius"/>
    </source>
</evidence>
<proteinExistence type="predicted"/>
<feature type="transmembrane region" description="Helical" evidence="5">
    <location>
        <begin position="164"/>
        <end position="184"/>
    </location>
</feature>
<organism evidence="8 10">
    <name type="scientific">Dracunculus medinensis</name>
    <name type="common">Guinea worm</name>
    <dbReference type="NCBI Taxonomy" id="318479"/>
    <lineage>
        <taxon>Eukaryota</taxon>
        <taxon>Metazoa</taxon>
        <taxon>Ecdysozoa</taxon>
        <taxon>Nematoda</taxon>
        <taxon>Chromadorea</taxon>
        <taxon>Rhabditida</taxon>
        <taxon>Spirurina</taxon>
        <taxon>Dracunculoidea</taxon>
        <taxon>Dracunculidae</taxon>
        <taxon>Dracunculus</taxon>
    </lineage>
</organism>
<gene>
    <name evidence="7" type="ORF">DME_LOCUS4584</name>
</gene>
<evidence type="ECO:0000313" key="7">
    <source>
        <dbReference type="EMBL" id="VDN54611.1"/>
    </source>
</evidence>
<keyword evidence="9" id="KW-1185">Reference proteome</keyword>